<dbReference type="EMBL" id="CP012661">
    <property type="protein sequence ID" value="AMY68625.1"/>
    <property type="molecule type" value="Genomic_DNA"/>
</dbReference>
<gene>
    <name evidence="1" type="ORF">AKL17_1370</name>
</gene>
<accession>A0A159Z139</accession>
<protein>
    <submittedName>
        <fullName evidence="1">Uncharacterized protein</fullName>
    </submittedName>
</protein>
<sequence length="37" mass="4002">MDHLEGAGLAREIGLISTAVCVWSSVVRRSVQTVACW</sequence>
<dbReference type="KEGG" id="daa:AKL17_1370"/>
<evidence type="ECO:0000313" key="1">
    <source>
        <dbReference type="EMBL" id="AMY68625.1"/>
    </source>
</evidence>
<proteinExistence type="predicted"/>
<evidence type="ECO:0000313" key="2">
    <source>
        <dbReference type="Proteomes" id="UP000076128"/>
    </source>
</evidence>
<organism evidence="1 2">
    <name type="scientific">Frigidibacter mobilis</name>
    <dbReference type="NCBI Taxonomy" id="1335048"/>
    <lineage>
        <taxon>Bacteria</taxon>
        <taxon>Pseudomonadati</taxon>
        <taxon>Pseudomonadota</taxon>
        <taxon>Alphaproteobacteria</taxon>
        <taxon>Rhodobacterales</taxon>
        <taxon>Paracoccaceae</taxon>
        <taxon>Frigidibacter</taxon>
    </lineage>
</organism>
<dbReference type="AlphaFoldDB" id="A0A159Z139"/>
<keyword evidence="2" id="KW-1185">Reference proteome</keyword>
<reference evidence="1 2" key="1">
    <citation type="submission" date="2015-09" db="EMBL/GenBank/DDBJ databases">
        <title>Complete genome sequence of Defluviimonas alba cai42t isolated from an oilfield in Xinjiang.</title>
        <authorList>
            <person name="Geng S."/>
            <person name="Pan X."/>
            <person name="Wu X."/>
        </authorList>
    </citation>
    <scope>NUCLEOTIDE SEQUENCE [LARGE SCALE GENOMIC DNA]</scope>
    <source>
        <strain evidence="2">cai42</strain>
    </source>
</reference>
<name>A0A159Z139_9RHOB</name>
<dbReference type="Proteomes" id="UP000076128">
    <property type="component" value="Chromosome"/>
</dbReference>